<keyword evidence="3" id="KW-1185">Reference proteome</keyword>
<feature type="compositionally biased region" description="Basic and acidic residues" evidence="1">
    <location>
        <begin position="116"/>
        <end position="129"/>
    </location>
</feature>
<evidence type="ECO:0000313" key="3">
    <source>
        <dbReference type="Proteomes" id="UP001341840"/>
    </source>
</evidence>
<comment type="caution">
    <text evidence="2">The sequence shown here is derived from an EMBL/GenBank/DDBJ whole genome shotgun (WGS) entry which is preliminary data.</text>
</comment>
<feature type="region of interest" description="Disordered" evidence="1">
    <location>
        <begin position="55"/>
        <end position="79"/>
    </location>
</feature>
<accession>A0ABU6RZQ1</accession>
<evidence type="ECO:0000313" key="2">
    <source>
        <dbReference type="EMBL" id="MED6129068.1"/>
    </source>
</evidence>
<gene>
    <name evidence="2" type="ORF">PIB30_104169</name>
</gene>
<dbReference type="EMBL" id="JASCZI010033748">
    <property type="protein sequence ID" value="MED6129068.1"/>
    <property type="molecule type" value="Genomic_DNA"/>
</dbReference>
<feature type="compositionally biased region" description="Polar residues" evidence="1">
    <location>
        <begin position="63"/>
        <end position="74"/>
    </location>
</feature>
<proteinExistence type="predicted"/>
<evidence type="ECO:0000256" key="1">
    <source>
        <dbReference type="SAM" id="MobiDB-lite"/>
    </source>
</evidence>
<reference evidence="2 3" key="1">
    <citation type="journal article" date="2023" name="Plants (Basel)">
        <title>Bridging the Gap: Combining Genomics and Transcriptomics Approaches to Understand Stylosanthes scabra, an Orphan Legume from the Brazilian Caatinga.</title>
        <authorList>
            <person name="Ferreira-Neto J.R.C."/>
            <person name="da Silva M.D."/>
            <person name="Binneck E."/>
            <person name="de Melo N.F."/>
            <person name="da Silva R.H."/>
            <person name="de Melo A.L.T.M."/>
            <person name="Pandolfi V."/>
            <person name="Bustamante F.O."/>
            <person name="Brasileiro-Vidal A.C."/>
            <person name="Benko-Iseppon A.M."/>
        </authorList>
    </citation>
    <scope>NUCLEOTIDE SEQUENCE [LARGE SCALE GENOMIC DNA]</scope>
    <source>
        <tissue evidence="2">Leaves</tissue>
    </source>
</reference>
<protein>
    <submittedName>
        <fullName evidence="2">Uncharacterized protein</fullName>
    </submittedName>
</protein>
<dbReference type="Proteomes" id="UP001341840">
    <property type="component" value="Unassembled WGS sequence"/>
</dbReference>
<name>A0ABU6RZQ1_9FABA</name>
<feature type="region of interest" description="Disordered" evidence="1">
    <location>
        <begin position="106"/>
        <end position="129"/>
    </location>
</feature>
<organism evidence="2 3">
    <name type="scientific">Stylosanthes scabra</name>
    <dbReference type="NCBI Taxonomy" id="79078"/>
    <lineage>
        <taxon>Eukaryota</taxon>
        <taxon>Viridiplantae</taxon>
        <taxon>Streptophyta</taxon>
        <taxon>Embryophyta</taxon>
        <taxon>Tracheophyta</taxon>
        <taxon>Spermatophyta</taxon>
        <taxon>Magnoliopsida</taxon>
        <taxon>eudicotyledons</taxon>
        <taxon>Gunneridae</taxon>
        <taxon>Pentapetalae</taxon>
        <taxon>rosids</taxon>
        <taxon>fabids</taxon>
        <taxon>Fabales</taxon>
        <taxon>Fabaceae</taxon>
        <taxon>Papilionoideae</taxon>
        <taxon>50 kb inversion clade</taxon>
        <taxon>dalbergioids sensu lato</taxon>
        <taxon>Dalbergieae</taxon>
        <taxon>Pterocarpus clade</taxon>
        <taxon>Stylosanthes</taxon>
    </lineage>
</organism>
<sequence length="129" mass="14419">MEGDKDGYPSVLNELFEKRLLFKVTVKAANISGEDTVFPVMKICDDEDIVERYYPKDEAVGNKSETNPAETGGSNEVDFPTTVVSLQNDTDSQLNVDHLERSVTSIKAKTPARLGADGKRHFNQRKENR</sequence>